<keyword evidence="5" id="KW-1185">Reference proteome</keyword>
<dbReference type="Proteomes" id="UP000827889">
    <property type="component" value="Chromosome 4"/>
</dbReference>
<dbReference type="InterPro" id="IPR011990">
    <property type="entry name" value="TPR-like_helical_dom_sf"/>
</dbReference>
<dbReference type="Pfam" id="PF01535">
    <property type="entry name" value="PPR"/>
    <property type="match status" value="5"/>
</dbReference>
<dbReference type="GO" id="GO:0003723">
    <property type="term" value="F:RNA binding"/>
    <property type="evidence" value="ECO:0007669"/>
    <property type="project" value="InterPro"/>
</dbReference>
<dbReference type="GO" id="GO:0009451">
    <property type="term" value="P:RNA modification"/>
    <property type="evidence" value="ECO:0007669"/>
    <property type="project" value="InterPro"/>
</dbReference>
<reference evidence="6" key="1">
    <citation type="submission" date="2025-08" db="UniProtKB">
        <authorList>
            <consortium name="RefSeq"/>
        </authorList>
    </citation>
    <scope>IDENTIFICATION</scope>
    <source>
        <tissue evidence="6">Leaf</tissue>
    </source>
</reference>
<dbReference type="InterPro" id="IPR046849">
    <property type="entry name" value="E2_motif"/>
</dbReference>
<dbReference type="Pfam" id="PF13041">
    <property type="entry name" value="PPR_2"/>
    <property type="match status" value="3"/>
</dbReference>
<dbReference type="Pfam" id="PF14432">
    <property type="entry name" value="DYW_deaminase"/>
    <property type="match status" value="1"/>
</dbReference>
<dbReference type="AlphaFoldDB" id="A0A8B8QS33"/>
<evidence type="ECO:0000256" key="2">
    <source>
        <dbReference type="ARBA" id="ARBA00022737"/>
    </source>
</evidence>
<dbReference type="GO" id="GO:0008270">
    <property type="term" value="F:zinc ion binding"/>
    <property type="evidence" value="ECO:0007669"/>
    <property type="project" value="InterPro"/>
</dbReference>
<evidence type="ECO:0000313" key="5">
    <source>
        <dbReference type="Proteomes" id="UP000827889"/>
    </source>
</evidence>
<gene>
    <name evidence="6" type="primary">LOC115754960</name>
</gene>
<sequence length="736" mass="82076">MLASPIALSASPSNFHVLPSSDPPYKLLQAHPSLSLLSKCKNLQQLRQIHSRIIKSGLHNTQFALSKLIEFCAVSPSGDLSYAVSLFESIEEPNQLIWNTIIRGHCLSDTPGLAVEFYVRMLLSRAMPNSYTFPFLLKSCAKAGLIHEGKQTHSHVLKLGLESDAFVHTSLINMYAQSGELDSACLVFEKSSYRDAVSYTALLTGYASSGQMKEAKQLFEDIPVTDVVSWNAMIAGYSESGQFEEAIETFRGMQKANVMPNESTMVTVLSACAQSGSVELGKWIHRWIEDHRMESNLRLVNALVDMYSKCGDVETAQGLFDGMPQKDVISWNVMIGGHTHMNRYKEALVLFREMLKLNVEPNDVTFLNVLPSCACLCALDLGKWIHTYIDKNFNSSTSTALFTSLIDMYAKCGNMKAAEQVFNGMDSKSLSSWNAMISGLAIHGEVEKALGLFSRMVNEGLRPDDITFVGVLSACNHAGSFELGRSYFSSMIQDYKITPKLQHYGCVVDLLGRNGLFDEVEALIETMNVKPDGAIWGSLLEACRAHGQVELGEIFAQHLFELEPDNPGAYVLLSNIYAKAGRWDDVARIRTKLNDEGMKKVPGSTSVEVDGAVHEFLVGDKTHPQSKDIYMMLDEIDRLLERAGFVPDTTEVLYDMDEEWKECALSQHSEKLAIAFGLISTKPRTTIRIAKNLRVCRNCHSATKLISKIFNREIIARDRNRFHHFRDGNCSCKDCW</sequence>
<feature type="domain" description="DYW" evidence="4">
    <location>
        <begin position="644"/>
        <end position="736"/>
    </location>
</feature>
<organism evidence="5 6">
    <name type="scientific">Rhodamnia argentea</name>
    <dbReference type="NCBI Taxonomy" id="178133"/>
    <lineage>
        <taxon>Eukaryota</taxon>
        <taxon>Viridiplantae</taxon>
        <taxon>Streptophyta</taxon>
        <taxon>Embryophyta</taxon>
        <taxon>Tracheophyta</taxon>
        <taxon>Spermatophyta</taxon>
        <taxon>Magnoliopsida</taxon>
        <taxon>eudicotyledons</taxon>
        <taxon>Gunneridae</taxon>
        <taxon>Pentapetalae</taxon>
        <taxon>rosids</taxon>
        <taxon>malvids</taxon>
        <taxon>Myrtales</taxon>
        <taxon>Myrtaceae</taxon>
        <taxon>Myrtoideae</taxon>
        <taxon>Myrteae</taxon>
        <taxon>Australasian group</taxon>
        <taxon>Rhodamnia</taxon>
    </lineage>
</organism>
<dbReference type="PANTHER" id="PTHR47926">
    <property type="entry name" value="PENTATRICOPEPTIDE REPEAT-CONTAINING PROTEIN"/>
    <property type="match status" value="1"/>
</dbReference>
<name>A0A8B8QS33_9MYRT</name>
<evidence type="ECO:0000256" key="3">
    <source>
        <dbReference type="PROSITE-ProRule" id="PRU00708"/>
    </source>
</evidence>
<dbReference type="PROSITE" id="PS51375">
    <property type="entry name" value="PPR"/>
    <property type="match status" value="5"/>
</dbReference>
<feature type="repeat" description="PPR" evidence="3">
    <location>
        <begin position="398"/>
        <end position="428"/>
    </location>
</feature>
<dbReference type="SUPFAM" id="SSF48452">
    <property type="entry name" value="TPR-like"/>
    <property type="match status" value="2"/>
</dbReference>
<dbReference type="NCBIfam" id="TIGR00756">
    <property type="entry name" value="PPR"/>
    <property type="match status" value="5"/>
</dbReference>
<feature type="repeat" description="PPR" evidence="3">
    <location>
        <begin position="429"/>
        <end position="463"/>
    </location>
</feature>
<protein>
    <submittedName>
        <fullName evidence="6">Pentatricopeptide repeat-containing protein At1g08070, chloroplastic</fullName>
    </submittedName>
</protein>
<dbReference type="KEGG" id="rarg:115754960"/>
<dbReference type="InterPro" id="IPR002885">
    <property type="entry name" value="PPR_rpt"/>
</dbReference>
<dbReference type="Pfam" id="PF20430">
    <property type="entry name" value="Eplus_motif"/>
    <property type="match status" value="1"/>
</dbReference>
<comment type="similarity">
    <text evidence="1">Belongs to the PPR family. PCMP-H subfamily.</text>
</comment>
<dbReference type="PANTHER" id="PTHR47926:SF436">
    <property type="entry name" value="PENTATRICOPEPTIDE REPEAT-CONTAINING PROTEIN ELI1, CHLOROPLASTIC-LIKE ISOFORM X2"/>
    <property type="match status" value="1"/>
</dbReference>
<evidence type="ECO:0000259" key="4">
    <source>
        <dbReference type="Pfam" id="PF14432"/>
    </source>
</evidence>
<evidence type="ECO:0000313" key="6">
    <source>
        <dbReference type="RefSeq" id="XP_030550021.2"/>
    </source>
</evidence>
<dbReference type="Gene3D" id="1.25.40.10">
    <property type="entry name" value="Tetratricopeptide repeat domain"/>
    <property type="match status" value="4"/>
</dbReference>
<dbReference type="InterPro" id="IPR046848">
    <property type="entry name" value="E_motif"/>
</dbReference>
<dbReference type="Pfam" id="PF20431">
    <property type="entry name" value="E_motif"/>
    <property type="match status" value="1"/>
</dbReference>
<dbReference type="GeneID" id="115754960"/>
<proteinExistence type="inferred from homology"/>
<dbReference type="InterPro" id="IPR032867">
    <property type="entry name" value="DYW_dom"/>
</dbReference>
<accession>A0A8B8QS33</accession>
<evidence type="ECO:0000256" key="1">
    <source>
        <dbReference type="ARBA" id="ARBA00006643"/>
    </source>
</evidence>
<dbReference type="RefSeq" id="XP_030550021.2">
    <property type="nucleotide sequence ID" value="XM_030694161.2"/>
</dbReference>
<feature type="repeat" description="PPR" evidence="3">
    <location>
        <begin position="327"/>
        <end position="361"/>
    </location>
</feature>
<dbReference type="GO" id="GO:0031425">
    <property type="term" value="P:chloroplast RNA processing"/>
    <property type="evidence" value="ECO:0007669"/>
    <property type="project" value="UniProtKB-ARBA"/>
</dbReference>
<keyword evidence="2" id="KW-0677">Repeat</keyword>
<feature type="repeat" description="PPR" evidence="3">
    <location>
        <begin position="226"/>
        <end position="260"/>
    </location>
</feature>
<feature type="repeat" description="PPR" evidence="3">
    <location>
        <begin position="195"/>
        <end position="225"/>
    </location>
</feature>
<dbReference type="InterPro" id="IPR046960">
    <property type="entry name" value="PPR_At4g14850-like_plant"/>
</dbReference>